<reference evidence="6" key="2">
    <citation type="submission" date="2021-01" db="EMBL/GenBank/DDBJ databases">
        <authorList>
            <person name="Schikora-Tamarit M.A."/>
        </authorList>
    </citation>
    <scope>NUCLEOTIDE SEQUENCE</scope>
    <source>
        <strain evidence="6">NCAIM Y.01608</strain>
    </source>
</reference>
<evidence type="ECO:0000256" key="3">
    <source>
        <dbReference type="ARBA" id="ARBA00023002"/>
    </source>
</evidence>
<dbReference type="PANTHER" id="PTHR46720">
    <property type="entry name" value="HYDROXYLASE, PUTATIVE (AFU_ORTHOLOGUE AFUA_3G01460)-RELATED"/>
    <property type="match status" value="1"/>
</dbReference>
<evidence type="ECO:0000313" key="6">
    <source>
        <dbReference type="EMBL" id="KAH3676546.1"/>
    </source>
</evidence>
<dbReference type="GO" id="GO:0044550">
    <property type="term" value="P:secondary metabolite biosynthetic process"/>
    <property type="evidence" value="ECO:0007669"/>
    <property type="project" value="TreeGrafter"/>
</dbReference>
<sequence>MTAEEEVKPLKIAIIGGGLVGAFAAVTLSRLPNVSVTAYEKSDKVREVGAAITLTEGGLVTLEQVFDLDELEKILYRTPNNGHITRRHWKTGEYLKEPHSKSPKYPKYNHAKAQRVLLLDFILKHVPEGTIKYGQEVKSVNVRQDGVAIHFANGNVTKADLVIAADGIYSKIRRQFTNDAIVYKGAVAYRNVFDDKIVEHIPGLPDDVTVWIGKGSAMFMTRLTPGKFNVAAHLRDPPEVAANLRWNKTTGDWGKKRLIEHFKDWDPLIGQIVEVMPESIAFPLERAPWLENLVVGDRIAFVGDAAHPTSGVYGAGANMGFDDVWALYRSLLETKYNLKKALFLFNETRAPFLKRVEKQIEIDQQIGAKYIGTAETDEEWKRRVEHRGLSAKWITDHSVDNEFEQVRDQNFLQLFVDE</sequence>
<protein>
    <recommendedName>
        <fullName evidence="5">FAD-binding domain-containing protein</fullName>
    </recommendedName>
</protein>
<evidence type="ECO:0000313" key="7">
    <source>
        <dbReference type="Proteomes" id="UP000788993"/>
    </source>
</evidence>
<evidence type="ECO:0000259" key="5">
    <source>
        <dbReference type="Pfam" id="PF01494"/>
    </source>
</evidence>
<organism evidence="6 7">
    <name type="scientific">Ogataea polymorpha</name>
    <dbReference type="NCBI Taxonomy" id="460523"/>
    <lineage>
        <taxon>Eukaryota</taxon>
        <taxon>Fungi</taxon>
        <taxon>Dikarya</taxon>
        <taxon>Ascomycota</taxon>
        <taxon>Saccharomycotina</taxon>
        <taxon>Pichiomycetes</taxon>
        <taxon>Pichiales</taxon>
        <taxon>Pichiaceae</taxon>
        <taxon>Ogataea</taxon>
    </lineage>
</organism>
<keyword evidence="3" id="KW-0560">Oxidoreductase</keyword>
<dbReference type="EMBL" id="JAEUBD010000146">
    <property type="protein sequence ID" value="KAH3676546.1"/>
    <property type="molecule type" value="Genomic_DNA"/>
</dbReference>
<reference evidence="6" key="1">
    <citation type="journal article" date="2021" name="Open Biol.">
        <title>Shared evolutionary footprints suggest mitochondrial oxidative damage underlies multiple complex I losses in fungi.</title>
        <authorList>
            <person name="Schikora-Tamarit M.A."/>
            <person name="Marcet-Houben M."/>
            <person name="Nosek J."/>
            <person name="Gabaldon T."/>
        </authorList>
    </citation>
    <scope>NUCLEOTIDE SEQUENCE</scope>
    <source>
        <strain evidence="6">NCAIM Y.01608</strain>
    </source>
</reference>
<dbReference type="PANTHER" id="PTHR46720:SF3">
    <property type="entry name" value="FAD-BINDING DOMAIN-CONTAINING PROTEIN-RELATED"/>
    <property type="match status" value="1"/>
</dbReference>
<proteinExistence type="predicted"/>
<dbReference type="Gene3D" id="3.50.50.60">
    <property type="entry name" value="FAD/NAD(P)-binding domain"/>
    <property type="match status" value="1"/>
</dbReference>
<keyword evidence="1" id="KW-0285">Flavoprotein</keyword>
<feature type="transmembrane region" description="Helical" evidence="4">
    <location>
        <begin position="12"/>
        <end position="31"/>
    </location>
</feature>
<feature type="domain" description="FAD-binding" evidence="5">
    <location>
        <begin position="11"/>
        <end position="334"/>
    </location>
</feature>
<dbReference type="SUPFAM" id="SSF51905">
    <property type="entry name" value="FAD/NAD(P)-binding domain"/>
    <property type="match status" value="1"/>
</dbReference>
<name>A0A9P8TF35_9ASCO</name>
<keyword evidence="4" id="KW-0472">Membrane</keyword>
<evidence type="ECO:0000256" key="4">
    <source>
        <dbReference type="SAM" id="Phobius"/>
    </source>
</evidence>
<dbReference type="PRINTS" id="PR00420">
    <property type="entry name" value="RNGMNOXGNASE"/>
</dbReference>
<comment type="caution">
    <text evidence="6">The sequence shown here is derived from an EMBL/GenBank/DDBJ whole genome shotgun (WGS) entry which is preliminary data.</text>
</comment>
<dbReference type="GO" id="GO:0071949">
    <property type="term" value="F:FAD binding"/>
    <property type="evidence" value="ECO:0007669"/>
    <property type="project" value="InterPro"/>
</dbReference>
<accession>A0A9P8TF35</accession>
<dbReference type="Proteomes" id="UP000788993">
    <property type="component" value="Unassembled WGS sequence"/>
</dbReference>
<evidence type="ECO:0000256" key="1">
    <source>
        <dbReference type="ARBA" id="ARBA00022630"/>
    </source>
</evidence>
<dbReference type="InterPro" id="IPR036188">
    <property type="entry name" value="FAD/NAD-bd_sf"/>
</dbReference>
<gene>
    <name evidence="6" type="ORF">OGATHE_001035</name>
</gene>
<keyword evidence="4" id="KW-1133">Transmembrane helix</keyword>
<dbReference type="Pfam" id="PF01494">
    <property type="entry name" value="FAD_binding_3"/>
    <property type="match status" value="1"/>
</dbReference>
<keyword evidence="4" id="KW-0812">Transmembrane</keyword>
<dbReference type="InterPro" id="IPR002938">
    <property type="entry name" value="FAD-bd"/>
</dbReference>
<dbReference type="GO" id="GO:0016491">
    <property type="term" value="F:oxidoreductase activity"/>
    <property type="evidence" value="ECO:0007669"/>
    <property type="project" value="UniProtKB-KW"/>
</dbReference>
<evidence type="ECO:0000256" key="2">
    <source>
        <dbReference type="ARBA" id="ARBA00022827"/>
    </source>
</evidence>
<keyword evidence="2" id="KW-0274">FAD</keyword>
<dbReference type="AlphaFoldDB" id="A0A9P8TF35"/>
<keyword evidence="7" id="KW-1185">Reference proteome</keyword>
<dbReference type="InterPro" id="IPR051104">
    <property type="entry name" value="FAD_monoxygenase"/>
</dbReference>